<dbReference type="EnsemblMetazoa" id="ISCW012396-RA">
    <property type="protein sequence ID" value="ISCW012396-PA"/>
    <property type="gene ID" value="ISCW012396"/>
</dbReference>
<evidence type="ECO:0000313" key="3">
    <source>
        <dbReference type="EnsemblMetazoa" id="ISCW012396-PA"/>
    </source>
</evidence>
<evidence type="ECO:0000313" key="4">
    <source>
        <dbReference type="Proteomes" id="UP000001555"/>
    </source>
</evidence>
<keyword evidence="4" id="KW-1185">Reference proteome</keyword>
<dbReference type="EMBL" id="DS918811">
    <property type="protein sequence ID" value="EEC17134.1"/>
    <property type="molecule type" value="Genomic_DNA"/>
</dbReference>
<name>B7QE62_IXOSC</name>
<dbReference type="AlphaFoldDB" id="B7QE62"/>
<sequence length="65" mass="6883">QVDAELVPGTAGPEQRSDQRLQDTLSQPRPIDRVPAAVEPGHQKGRQTTGGALQVRALLCARAAV</sequence>
<reference evidence="3" key="2">
    <citation type="submission" date="2020-05" db="UniProtKB">
        <authorList>
            <consortium name="EnsemblMetazoa"/>
        </authorList>
    </citation>
    <scope>IDENTIFICATION</scope>
    <source>
        <strain evidence="3">wikel</strain>
    </source>
</reference>
<reference evidence="2 4" key="1">
    <citation type="submission" date="2008-03" db="EMBL/GenBank/DDBJ databases">
        <title>Annotation of Ixodes scapularis.</title>
        <authorList>
            <consortium name="Ixodes scapularis Genome Project Consortium"/>
            <person name="Caler E."/>
            <person name="Hannick L.I."/>
            <person name="Bidwell S."/>
            <person name="Joardar V."/>
            <person name="Thiagarajan M."/>
            <person name="Amedeo P."/>
            <person name="Galinsky K.J."/>
            <person name="Schobel S."/>
            <person name="Inman J."/>
            <person name="Hostetler J."/>
            <person name="Miller J."/>
            <person name="Hammond M."/>
            <person name="Megy K."/>
            <person name="Lawson D."/>
            <person name="Kodira C."/>
            <person name="Sutton G."/>
            <person name="Meyer J."/>
            <person name="Hill C.A."/>
            <person name="Birren B."/>
            <person name="Nene V."/>
            <person name="Collins F."/>
            <person name="Alarcon-Chaidez F."/>
            <person name="Wikel S."/>
            <person name="Strausberg R."/>
        </authorList>
    </citation>
    <scope>NUCLEOTIDE SEQUENCE [LARGE SCALE GENOMIC DNA]</scope>
    <source>
        <strain evidence="4">Wikel</strain>
        <strain evidence="2">Wikel colony</strain>
    </source>
</reference>
<feature type="non-terminal residue" evidence="2">
    <location>
        <position position="1"/>
    </location>
</feature>
<dbReference type="Proteomes" id="UP000001555">
    <property type="component" value="Unassembled WGS sequence"/>
</dbReference>
<dbReference type="InParanoid" id="B7QE62"/>
<feature type="non-terminal residue" evidence="2">
    <location>
        <position position="65"/>
    </location>
</feature>
<accession>B7QE62</accession>
<dbReference type="HOGENOM" id="CLU_2856287_0_0_1"/>
<protein>
    <submittedName>
        <fullName evidence="2 3">Uncharacterized protein</fullName>
    </submittedName>
</protein>
<dbReference type="PaxDb" id="6945-B7QE62"/>
<dbReference type="VEuPathDB" id="VectorBase:ISCW012396"/>
<evidence type="ECO:0000313" key="2">
    <source>
        <dbReference type="EMBL" id="EEC17134.1"/>
    </source>
</evidence>
<feature type="region of interest" description="Disordered" evidence="1">
    <location>
        <begin position="1"/>
        <end position="51"/>
    </location>
</feature>
<evidence type="ECO:0000256" key="1">
    <source>
        <dbReference type="SAM" id="MobiDB-lite"/>
    </source>
</evidence>
<dbReference type="EMBL" id="ABJB010391911">
    <property type="status" value="NOT_ANNOTATED_CDS"/>
    <property type="molecule type" value="Genomic_DNA"/>
</dbReference>
<gene>
    <name evidence="2" type="ORF">IscW_ISCW012396</name>
</gene>
<proteinExistence type="predicted"/>
<organism>
    <name type="scientific">Ixodes scapularis</name>
    <name type="common">Black-legged tick</name>
    <name type="synonym">Deer tick</name>
    <dbReference type="NCBI Taxonomy" id="6945"/>
    <lineage>
        <taxon>Eukaryota</taxon>
        <taxon>Metazoa</taxon>
        <taxon>Ecdysozoa</taxon>
        <taxon>Arthropoda</taxon>
        <taxon>Chelicerata</taxon>
        <taxon>Arachnida</taxon>
        <taxon>Acari</taxon>
        <taxon>Parasitiformes</taxon>
        <taxon>Ixodida</taxon>
        <taxon>Ixodoidea</taxon>
        <taxon>Ixodidae</taxon>
        <taxon>Ixodinae</taxon>
        <taxon>Ixodes</taxon>
    </lineage>
</organism>